<dbReference type="FunFam" id="1.10.10.10:FF:000001">
    <property type="entry name" value="LysR family transcriptional regulator"/>
    <property type="match status" value="1"/>
</dbReference>
<dbReference type="InterPro" id="IPR036388">
    <property type="entry name" value="WH-like_DNA-bd_sf"/>
</dbReference>
<dbReference type="SUPFAM" id="SSF46785">
    <property type="entry name" value="Winged helix' DNA-binding domain"/>
    <property type="match status" value="1"/>
</dbReference>
<dbReference type="GO" id="GO:0032993">
    <property type="term" value="C:protein-DNA complex"/>
    <property type="evidence" value="ECO:0007669"/>
    <property type="project" value="TreeGrafter"/>
</dbReference>
<proteinExistence type="inferred from homology"/>
<comment type="similarity">
    <text evidence="1">Belongs to the LysR transcriptional regulatory family.</text>
</comment>
<dbReference type="Proteomes" id="UP000244077">
    <property type="component" value="Unassembled WGS sequence"/>
</dbReference>
<dbReference type="GO" id="GO:0003700">
    <property type="term" value="F:DNA-binding transcription factor activity"/>
    <property type="evidence" value="ECO:0007669"/>
    <property type="project" value="InterPro"/>
</dbReference>
<dbReference type="CDD" id="cd08414">
    <property type="entry name" value="PBP2_LTTR_aromatics_like"/>
    <property type="match status" value="1"/>
</dbReference>
<evidence type="ECO:0000313" key="7">
    <source>
        <dbReference type="Proteomes" id="UP000244077"/>
    </source>
</evidence>
<dbReference type="PROSITE" id="PS50931">
    <property type="entry name" value="HTH_LYSR"/>
    <property type="match status" value="1"/>
</dbReference>
<dbReference type="SUPFAM" id="SSF53850">
    <property type="entry name" value="Periplasmic binding protein-like II"/>
    <property type="match status" value="1"/>
</dbReference>
<evidence type="ECO:0000313" key="6">
    <source>
        <dbReference type="EMBL" id="PTQ74638.1"/>
    </source>
</evidence>
<dbReference type="PANTHER" id="PTHR30346">
    <property type="entry name" value="TRANSCRIPTIONAL DUAL REGULATOR HCAR-RELATED"/>
    <property type="match status" value="1"/>
</dbReference>
<sequence length="331" mass="36639">MDGPDDIGPRRSNKAPDEIRIPELPRSRIKLHHLRYFVAAVEHGSFRKAGRALDIEESAISRRIRDMEDELGASLFQRHAGGVRLTIAGERFLGPARKALRQIDTGASDVAAVGRSEEGHVRVGVFSSLASGFLFDLLRQFGKLHPNVRVDPVEGNPAEHVAAVRRLHLDVAFITGTKTWDDCETEHLWCERVFVVLPDDHRLADKAEIGWPDLAAERFIVSDVAPGQEVHNFLVAHLSDLGSHPDIQSHHVGRDNMLSLVAVGRGITLTSEATIVAKFPGITYRELAGEVLPFSMIWSARNDNPACRRLLSLARTIDQTPRVSRPPPEKG</sequence>
<reference evidence="6 7" key="1">
    <citation type="submission" date="2018-04" db="EMBL/GenBank/DDBJ databases">
        <title>Genomic Encyclopedia of Archaeal and Bacterial Type Strains, Phase II (KMG-II): from individual species to whole genera.</title>
        <authorList>
            <person name="Goeker M."/>
        </authorList>
    </citation>
    <scope>NUCLEOTIDE SEQUENCE [LARGE SCALE GENOMIC DNA]</scope>
    <source>
        <strain evidence="6 7">DSM 100434</strain>
    </source>
</reference>
<keyword evidence="2" id="KW-0805">Transcription regulation</keyword>
<evidence type="ECO:0000256" key="3">
    <source>
        <dbReference type="ARBA" id="ARBA00023125"/>
    </source>
</evidence>
<evidence type="ECO:0000259" key="5">
    <source>
        <dbReference type="PROSITE" id="PS50931"/>
    </source>
</evidence>
<dbReference type="RefSeq" id="WP_107816021.1">
    <property type="nucleotide sequence ID" value="NZ_QAOH01000004.1"/>
</dbReference>
<dbReference type="GO" id="GO:0003677">
    <property type="term" value="F:DNA binding"/>
    <property type="evidence" value="ECO:0007669"/>
    <property type="project" value="UniProtKB-KW"/>
</dbReference>
<dbReference type="Pfam" id="PF03466">
    <property type="entry name" value="LysR_substrate"/>
    <property type="match status" value="1"/>
</dbReference>
<keyword evidence="3" id="KW-0238">DNA-binding</keyword>
<name>A0A2T5HT14_9RHOB</name>
<dbReference type="Gene3D" id="1.10.10.10">
    <property type="entry name" value="Winged helix-like DNA-binding domain superfamily/Winged helix DNA-binding domain"/>
    <property type="match status" value="1"/>
</dbReference>
<keyword evidence="7" id="KW-1185">Reference proteome</keyword>
<dbReference type="Gene3D" id="3.40.190.10">
    <property type="entry name" value="Periplasmic binding protein-like II"/>
    <property type="match status" value="2"/>
</dbReference>
<dbReference type="EMBL" id="QAOH01000004">
    <property type="protein sequence ID" value="PTQ74638.1"/>
    <property type="molecule type" value="Genomic_DNA"/>
</dbReference>
<protein>
    <submittedName>
        <fullName evidence="6">LysR family transcriptional regulator</fullName>
    </submittedName>
</protein>
<dbReference type="AlphaFoldDB" id="A0A2T5HT14"/>
<dbReference type="InterPro" id="IPR005119">
    <property type="entry name" value="LysR_subst-bd"/>
</dbReference>
<accession>A0A2T5HT14</accession>
<dbReference type="PANTHER" id="PTHR30346:SF0">
    <property type="entry name" value="HCA OPERON TRANSCRIPTIONAL ACTIVATOR HCAR"/>
    <property type="match status" value="1"/>
</dbReference>
<dbReference type="OrthoDB" id="7216893at2"/>
<evidence type="ECO:0000256" key="1">
    <source>
        <dbReference type="ARBA" id="ARBA00009437"/>
    </source>
</evidence>
<dbReference type="InterPro" id="IPR036390">
    <property type="entry name" value="WH_DNA-bd_sf"/>
</dbReference>
<comment type="caution">
    <text evidence="6">The sequence shown here is derived from an EMBL/GenBank/DDBJ whole genome shotgun (WGS) entry which is preliminary data.</text>
</comment>
<organism evidence="6 7">
    <name type="scientific">Celeribacter persicus</name>
    <dbReference type="NCBI Taxonomy" id="1651082"/>
    <lineage>
        <taxon>Bacteria</taxon>
        <taxon>Pseudomonadati</taxon>
        <taxon>Pseudomonadota</taxon>
        <taxon>Alphaproteobacteria</taxon>
        <taxon>Rhodobacterales</taxon>
        <taxon>Roseobacteraceae</taxon>
        <taxon>Celeribacter</taxon>
    </lineage>
</organism>
<dbReference type="InterPro" id="IPR000847">
    <property type="entry name" value="LysR_HTH_N"/>
</dbReference>
<evidence type="ECO:0000256" key="2">
    <source>
        <dbReference type="ARBA" id="ARBA00023015"/>
    </source>
</evidence>
<evidence type="ECO:0000256" key="4">
    <source>
        <dbReference type="ARBA" id="ARBA00023163"/>
    </source>
</evidence>
<dbReference type="PRINTS" id="PR00039">
    <property type="entry name" value="HTHLYSR"/>
</dbReference>
<feature type="domain" description="HTH lysR-type" evidence="5">
    <location>
        <begin position="29"/>
        <end position="86"/>
    </location>
</feature>
<keyword evidence="4" id="KW-0804">Transcription</keyword>
<dbReference type="Pfam" id="PF00126">
    <property type="entry name" value="HTH_1"/>
    <property type="match status" value="1"/>
</dbReference>
<gene>
    <name evidence="6" type="ORF">C8N42_104283</name>
</gene>